<feature type="transmembrane region" description="Helical" evidence="7">
    <location>
        <begin position="63"/>
        <end position="81"/>
    </location>
</feature>
<gene>
    <name evidence="7" type="primary">crgA</name>
    <name evidence="8" type="ORF">ACFQGU_16645</name>
</gene>
<comment type="function">
    <text evidence="7">Involved in cell division.</text>
</comment>
<evidence type="ECO:0000256" key="2">
    <source>
        <dbReference type="ARBA" id="ARBA00022618"/>
    </source>
</evidence>
<comment type="caution">
    <text evidence="8">The sequence shown here is derived from an EMBL/GenBank/DDBJ whole genome shotgun (WGS) entry which is preliminary data.</text>
</comment>
<comment type="subcellular location">
    <subcellularLocation>
        <location evidence="7">Cell membrane</location>
        <topology evidence="7">Multi-pass membrane protein</topology>
    </subcellularLocation>
</comment>
<accession>A0ABW1T4V8</accession>
<evidence type="ECO:0000313" key="9">
    <source>
        <dbReference type="Proteomes" id="UP001596138"/>
    </source>
</evidence>
<reference evidence="9" key="1">
    <citation type="journal article" date="2019" name="Int. J. Syst. Evol. Microbiol.">
        <title>The Global Catalogue of Microorganisms (GCM) 10K type strain sequencing project: providing services to taxonomists for standard genome sequencing and annotation.</title>
        <authorList>
            <consortium name="The Broad Institute Genomics Platform"/>
            <consortium name="The Broad Institute Genome Sequencing Center for Infectious Disease"/>
            <person name="Wu L."/>
            <person name="Ma J."/>
        </authorList>
    </citation>
    <scope>NUCLEOTIDE SEQUENCE [LARGE SCALE GENOMIC DNA]</scope>
    <source>
        <strain evidence="9">CGMCC 4.7317</strain>
    </source>
</reference>
<evidence type="ECO:0000256" key="1">
    <source>
        <dbReference type="ARBA" id="ARBA00022475"/>
    </source>
</evidence>
<keyword evidence="1 7" id="KW-1003">Cell membrane</keyword>
<evidence type="ECO:0000256" key="5">
    <source>
        <dbReference type="ARBA" id="ARBA00023136"/>
    </source>
</evidence>
<evidence type="ECO:0000256" key="6">
    <source>
        <dbReference type="ARBA" id="ARBA00023306"/>
    </source>
</evidence>
<keyword evidence="3 7" id="KW-0812">Transmembrane</keyword>
<dbReference type="InterPro" id="IPR009619">
    <property type="entry name" value="CrgA"/>
</dbReference>
<feature type="transmembrane region" description="Helical" evidence="7">
    <location>
        <begin position="29"/>
        <end position="51"/>
    </location>
</feature>
<keyword evidence="6 7" id="KW-0131">Cell cycle</keyword>
<dbReference type="HAMAP" id="MF_00631">
    <property type="entry name" value="CrgA"/>
    <property type="match status" value="1"/>
</dbReference>
<organism evidence="8 9">
    <name type="scientific">Longivirga aurantiaca</name>
    <dbReference type="NCBI Taxonomy" id="1837743"/>
    <lineage>
        <taxon>Bacteria</taxon>
        <taxon>Bacillati</taxon>
        <taxon>Actinomycetota</taxon>
        <taxon>Actinomycetes</taxon>
        <taxon>Sporichthyales</taxon>
        <taxon>Sporichthyaceae</taxon>
        <taxon>Longivirga</taxon>
    </lineage>
</organism>
<protein>
    <recommendedName>
        <fullName evidence="7">Cell division protein CrgA</fullName>
    </recommendedName>
</protein>
<evidence type="ECO:0000256" key="4">
    <source>
        <dbReference type="ARBA" id="ARBA00022989"/>
    </source>
</evidence>
<keyword evidence="4 7" id="KW-1133">Transmembrane helix</keyword>
<keyword evidence="9" id="KW-1185">Reference proteome</keyword>
<evidence type="ECO:0000256" key="7">
    <source>
        <dbReference type="HAMAP-Rule" id="MF_00631"/>
    </source>
</evidence>
<dbReference type="GO" id="GO:0051301">
    <property type="term" value="P:cell division"/>
    <property type="evidence" value="ECO:0007669"/>
    <property type="project" value="UniProtKB-KW"/>
</dbReference>
<comment type="similarity">
    <text evidence="7">Belongs to the CrgA family.</text>
</comment>
<keyword evidence="5 7" id="KW-0472">Membrane</keyword>
<evidence type="ECO:0000313" key="8">
    <source>
        <dbReference type="EMBL" id="MFC6239504.1"/>
    </source>
</evidence>
<dbReference type="Pfam" id="PF06781">
    <property type="entry name" value="CrgA"/>
    <property type="match status" value="1"/>
</dbReference>
<dbReference type="EMBL" id="JBHSTI010000035">
    <property type="protein sequence ID" value="MFC6239504.1"/>
    <property type="molecule type" value="Genomic_DNA"/>
</dbReference>
<keyword evidence="2 7" id="KW-0132">Cell division</keyword>
<evidence type="ECO:0000256" key="3">
    <source>
        <dbReference type="ARBA" id="ARBA00022692"/>
    </source>
</evidence>
<dbReference type="Proteomes" id="UP001596138">
    <property type="component" value="Unassembled WGS sequence"/>
</dbReference>
<sequence length="84" mass="9556">MPESRVRRKKAFTPQTETPKAVKLGNPSWWVPVMLGLFIVGLLWIVVYYIAGAELPLMKDIGWFNVLIGFGLIFAGFGMATRWR</sequence>
<proteinExistence type="inferred from homology"/>
<name>A0ABW1T4V8_9ACTN</name>
<dbReference type="RefSeq" id="WP_386768824.1">
    <property type="nucleotide sequence ID" value="NZ_JBHSTI010000035.1"/>
</dbReference>